<evidence type="ECO:0000256" key="1">
    <source>
        <dbReference type="ARBA" id="ARBA00022801"/>
    </source>
</evidence>
<dbReference type="InterPro" id="IPR046347">
    <property type="entry name" value="bZIP_sf"/>
</dbReference>
<evidence type="ECO:0000313" key="6">
    <source>
        <dbReference type="EMBL" id="UMM21217.1"/>
    </source>
</evidence>
<keyword evidence="7" id="KW-1185">Reference proteome</keyword>
<keyword evidence="1" id="KW-0378">Hydrolase</keyword>
<organism evidence="6 7">
    <name type="scientific">Caenorhabditis briggsae</name>
    <dbReference type="NCBI Taxonomy" id="6238"/>
    <lineage>
        <taxon>Eukaryota</taxon>
        <taxon>Metazoa</taxon>
        <taxon>Ecdysozoa</taxon>
        <taxon>Nematoda</taxon>
        <taxon>Chromadorea</taxon>
        <taxon>Rhabditida</taxon>
        <taxon>Rhabditina</taxon>
        <taxon>Rhabditomorpha</taxon>
        <taxon>Rhabditoidea</taxon>
        <taxon>Rhabditidae</taxon>
        <taxon>Peloderinae</taxon>
        <taxon>Caenorhabditis</taxon>
    </lineage>
</organism>
<feature type="transmembrane region" description="Helical" evidence="4">
    <location>
        <begin position="6"/>
        <end position="29"/>
    </location>
</feature>
<feature type="compositionally biased region" description="Low complexity" evidence="3">
    <location>
        <begin position="615"/>
        <end position="636"/>
    </location>
</feature>
<dbReference type="InterPro" id="IPR004827">
    <property type="entry name" value="bZIP"/>
</dbReference>
<dbReference type="Gene3D" id="3.40.50.1820">
    <property type="entry name" value="alpha/beta hydrolase"/>
    <property type="match status" value="1"/>
</dbReference>
<dbReference type="EMBL" id="CP092622">
    <property type="protein sequence ID" value="UMM21217.1"/>
    <property type="molecule type" value="Genomic_DNA"/>
</dbReference>
<feature type="compositionally biased region" description="Basic and acidic residues" evidence="3">
    <location>
        <begin position="658"/>
        <end position="670"/>
    </location>
</feature>
<sequence>MIAQKVVLHILQFYYFLKFSALLLIGFAIKGRGLFEKKTREKPKVLENWDSRFIKCKNVRLHYVQTGSDDKPLMLFVHGYPEFWYSWRFQLKEFADNYRCVAIDQRGYNLSDKPKPVESYGLNELVGDIRDVIEGLGYKKAIVAAHDWGGIVAWQFAEQYPEMVEKLIVCNIPRPVAFGKRLRTSWSQFRKSWYMFFFQNARVPELLFSADDMKMLEGAFRSPQIGIRNRKNFTDDDLEAWKYSFSMNGASFKYPINYYRNIFKNVNSNKEDLVLEMPVLIIWGTADGALDIEAAEDSLKTLPNGKMKRIEGASHWVQQDEPEKTGTNTRVPNPPPPPPEPPKRHKAHFRNLLQRTFTRSASRALPHLPTTPACSMHNHVPTWMRPSSEPTWAPPAVGFSAWPPPPALPQLAHSPPQDAVHVDHNHRWILKETSSPNQDLWSSTTQIPQLHQITSAEQSPLQFTPHDNCELIVLLDDQTNLTTTASTTSTFCTTQTTMTRRPRQNLDSRLNVPPSTQATINANAALFNSYTFDFLPHPQDSDPSASAPFAPSTSDGDFLDLDSLMSCDITSLDAYIHDDNAQPSPLSETLSETAPDLDLDPVDEFFPELVQHQNKAPSSRARKPSSVSSSDGSSSDYRLKRDKNNLASQKSRQKRQAKIREAKEEKEQLERRQVQLKAMVTTLEAQVEDYKRLVMINGKIDST</sequence>
<comment type="similarity">
    <text evidence="2">Belongs to the AB hydrolase superfamily. Epoxide hydrolase family.</text>
</comment>
<evidence type="ECO:0000313" key="7">
    <source>
        <dbReference type="Proteomes" id="UP000829354"/>
    </source>
</evidence>
<dbReference type="PRINTS" id="PR00111">
    <property type="entry name" value="ABHYDROLASE"/>
</dbReference>
<dbReference type="PRINTS" id="PR00412">
    <property type="entry name" value="EPOXHYDRLASE"/>
</dbReference>
<keyword evidence="4" id="KW-1133">Transmembrane helix</keyword>
<dbReference type="InterPro" id="IPR029058">
    <property type="entry name" value="AB_hydrolase_fold"/>
</dbReference>
<dbReference type="GO" id="GO:0004301">
    <property type="term" value="F:epoxide hydrolase activity"/>
    <property type="evidence" value="ECO:0007669"/>
    <property type="project" value="UniProtKB-ARBA"/>
</dbReference>
<dbReference type="Gene3D" id="1.20.5.170">
    <property type="match status" value="1"/>
</dbReference>
<dbReference type="InterPro" id="IPR000073">
    <property type="entry name" value="AB_hydrolase_1"/>
</dbReference>
<gene>
    <name evidence="6" type="ORF">L5515_002995</name>
</gene>
<keyword evidence="4" id="KW-0812">Transmembrane</keyword>
<dbReference type="SUPFAM" id="SSF57959">
    <property type="entry name" value="Leucine zipper domain"/>
    <property type="match status" value="1"/>
</dbReference>
<reference evidence="6 7" key="1">
    <citation type="submission" date="2022-04" db="EMBL/GenBank/DDBJ databases">
        <title>Chromosome-level reference genomes for two strains of Caenorhabditis briggsae: an improved platform for comparative genomics.</title>
        <authorList>
            <person name="Stevens L."/>
            <person name="Andersen E."/>
        </authorList>
    </citation>
    <scope>NUCLEOTIDE SEQUENCE [LARGE SCALE GENOMIC DNA]</scope>
    <source>
        <strain evidence="6">VX34</strain>
        <tissue evidence="6">Whole-organism</tissue>
    </source>
</reference>
<keyword evidence="4" id="KW-0472">Membrane</keyword>
<dbReference type="AlphaFoldDB" id="A0AAE9EHU4"/>
<dbReference type="InterPro" id="IPR000639">
    <property type="entry name" value="Epox_hydrolase-like"/>
</dbReference>
<dbReference type="Pfam" id="PF07716">
    <property type="entry name" value="bZIP_2"/>
    <property type="match status" value="1"/>
</dbReference>
<evidence type="ECO:0000259" key="5">
    <source>
        <dbReference type="PROSITE" id="PS50217"/>
    </source>
</evidence>
<dbReference type="PANTHER" id="PTHR43329">
    <property type="entry name" value="EPOXIDE HYDROLASE"/>
    <property type="match status" value="1"/>
</dbReference>
<dbReference type="CDD" id="cd14813">
    <property type="entry name" value="bZIP_BmCbz-like"/>
    <property type="match status" value="1"/>
</dbReference>
<proteinExistence type="inferred from homology"/>
<dbReference type="GO" id="GO:0003700">
    <property type="term" value="F:DNA-binding transcription factor activity"/>
    <property type="evidence" value="ECO:0007669"/>
    <property type="project" value="InterPro"/>
</dbReference>
<evidence type="ECO:0000256" key="2">
    <source>
        <dbReference type="ARBA" id="ARBA00038334"/>
    </source>
</evidence>
<dbReference type="Proteomes" id="UP000829354">
    <property type="component" value="Chromosome III"/>
</dbReference>
<dbReference type="Pfam" id="PF00561">
    <property type="entry name" value="Abhydrolase_1"/>
    <property type="match status" value="1"/>
</dbReference>
<dbReference type="PROSITE" id="PS50217">
    <property type="entry name" value="BZIP"/>
    <property type="match status" value="1"/>
</dbReference>
<evidence type="ECO:0000256" key="3">
    <source>
        <dbReference type="SAM" id="MobiDB-lite"/>
    </source>
</evidence>
<dbReference type="SUPFAM" id="SSF53474">
    <property type="entry name" value="alpha/beta-Hydrolases"/>
    <property type="match status" value="1"/>
</dbReference>
<feature type="region of interest" description="Disordered" evidence="3">
    <location>
        <begin position="612"/>
        <end position="670"/>
    </location>
</feature>
<protein>
    <recommendedName>
        <fullName evidence="5">BZIP domain-containing protein</fullName>
    </recommendedName>
</protein>
<evidence type="ECO:0000256" key="4">
    <source>
        <dbReference type="SAM" id="Phobius"/>
    </source>
</evidence>
<dbReference type="PROSITE" id="PS00036">
    <property type="entry name" value="BZIP_BASIC"/>
    <property type="match status" value="1"/>
</dbReference>
<accession>A0AAE9EHU4</accession>
<name>A0AAE9EHU4_CAEBR</name>
<feature type="domain" description="BZIP" evidence="5">
    <location>
        <begin position="634"/>
        <end position="694"/>
    </location>
</feature>
<feature type="region of interest" description="Disordered" evidence="3">
    <location>
        <begin position="315"/>
        <end position="345"/>
    </location>
</feature>